<feature type="compositionally biased region" description="Basic and acidic residues" evidence="1">
    <location>
        <begin position="94"/>
        <end position="112"/>
    </location>
</feature>
<evidence type="ECO:0000313" key="3">
    <source>
        <dbReference type="Proteomes" id="UP001630127"/>
    </source>
</evidence>
<comment type="caution">
    <text evidence="2">The sequence shown here is derived from an EMBL/GenBank/DDBJ whole genome shotgun (WGS) entry which is preliminary data.</text>
</comment>
<dbReference type="AlphaFoldDB" id="A0ABD2Z2A8"/>
<accession>A0ABD2Z2A8</accession>
<proteinExistence type="predicted"/>
<evidence type="ECO:0000256" key="1">
    <source>
        <dbReference type="SAM" id="MobiDB-lite"/>
    </source>
</evidence>
<evidence type="ECO:0000313" key="2">
    <source>
        <dbReference type="EMBL" id="KAL3513629.1"/>
    </source>
</evidence>
<dbReference type="Proteomes" id="UP001630127">
    <property type="component" value="Unassembled WGS sequence"/>
</dbReference>
<feature type="region of interest" description="Disordered" evidence="1">
    <location>
        <begin position="88"/>
        <end position="112"/>
    </location>
</feature>
<reference evidence="2 3" key="1">
    <citation type="submission" date="2024-11" db="EMBL/GenBank/DDBJ databases">
        <title>A near-complete genome assembly of Cinchona calisaya.</title>
        <authorList>
            <person name="Lian D.C."/>
            <person name="Zhao X.W."/>
            <person name="Wei L."/>
        </authorList>
    </citation>
    <scope>NUCLEOTIDE SEQUENCE [LARGE SCALE GENOMIC DNA]</scope>
    <source>
        <tissue evidence="2">Nenye</tissue>
    </source>
</reference>
<gene>
    <name evidence="2" type="ORF">ACH5RR_026346</name>
</gene>
<organism evidence="2 3">
    <name type="scientific">Cinchona calisaya</name>
    <dbReference type="NCBI Taxonomy" id="153742"/>
    <lineage>
        <taxon>Eukaryota</taxon>
        <taxon>Viridiplantae</taxon>
        <taxon>Streptophyta</taxon>
        <taxon>Embryophyta</taxon>
        <taxon>Tracheophyta</taxon>
        <taxon>Spermatophyta</taxon>
        <taxon>Magnoliopsida</taxon>
        <taxon>eudicotyledons</taxon>
        <taxon>Gunneridae</taxon>
        <taxon>Pentapetalae</taxon>
        <taxon>asterids</taxon>
        <taxon>lamiids</taxon>
        <taxon>Gentianales</taxon>
        <taxon>Rubiaceae</taxon>
        <taxon>Cinchonoideae</taxon>
        <taxon>Cinchoneae</taxon>
        <taxon>Cinchona</taxon>
    </lineage>
</organism>
<keyword evidence="3" id="KW-1185">Reference proteome</keyword>
<sequence length="112" mass="12439">MTSNWRAPNEGSVKINIDAAIDLTMIKFRIEIVVRDNNGNILNSLASQENKLREAPVEKATAIKTALMRDGDGTLHMGLKDFERVCDNGQGFKRGGEKGYAKRDDRRCGEEG</sequence>
<dbReference type="EMBL" id="JBJUIK010000011">
    <property type="protein sequence ID" value="KAL3513629.1"/>
    <property type="molecule type" value="Genomic_DNA"/>
</dbReference>
<name>A0ABD2Z2A8_9GENT</name>
<protein>
    <submittedName>
        <fullName evidence="2">Uncharacterized protein</fullName>
    </submittedName>
</protein>